<dbReference type="Proteomes" id="UP000001932">
    <property type="component" value="Chromosome"/>
</dbReference>
<evidence type="ECO:0000313" key="4">
    <source>
        <dbReference type="Proteomes" id="UP000245838"/>
    </source>
</evidence>
<evidence type="ECO:0000313" key="2">
    <source>
        <dbReference type="EMBL" id="CRL44187.1"/>
    </source>
</evidence>
<dbReference type="EMBL" id="AP008232">
    <property type="protein sequence ID" value="BAE73756.1"/>
    <property type="molecule type" value="Genomic_DNA"/>
</dbReference>
<name>Q2NVR9_SODGM</name>
<keyword evidence="3" id="KW-1185">Reference proteome</keyword>
<organism evidence="1 3">
    <name type="scientific">Sodalis glossinidius (strain morsitans)</name>
    <dbReference type="NCBI Taxonomy" id="343509"/>
    <lineage>
        <taxon>Bacteria</taxon>
        <taxon>Pseudomonadati</taxon>
        <taxon>Pseudomonadota</taxon>
        <taxon>Gammaproteobacteria</taxon>
        <taxon>Enterobacterales</taxon>
        <taxon>Bruguierivoracaceae</taxon>
        <taxon>Sodalis</taxon>
    </lineage>
</organism>
<dbReference type="AlphaFoldDB" id="Q2NVR9"/>
<dbReference type="Proteomes" id="UP000245838">
    <property type="component" value="Chromosome sggmmb4_Chromosome"/>
</dbReference>
<proteinExistence type="predicted"/>
<accession>Q2NVR9</accession>
<dbReference type="eggNOG" id="ENOG502ZHD7">
    <property type="taxonomic scope" value="Bacteria"/>
</dbReference>
<dbReference type="RefSeq" id="WP_011410454.1">
    <property type="nucleotide sequence ID" value="NC_007712.1"/>
</dbReference>
<dbReference type="HOGENOM" id="CLU_1123919_0_0_6"/>
<sequence>MIAVESVAVQSVEEGSPCQEEVASAFGIDRRDALIALELLAVNGPAGEGVKEGQSCRSIGESYGIDLPEEQLELQLLAVEGASGHRARQGDSCRVIAEECAISDAQAAFALEMISVKSAAADRVIKGESCRAVADALGITKTNAVRIAVDNGPAGEKVAQGLPWQTISRECGLSDDEAVFALANKRKDAAPQRVDVFIWCMVQVWENRGLSQETIRAMLNTIEPLLRAKFNKTDGHASRYDVKLALA</sequence>
<reference evidence="2 4" key="2">
    <citation type="submission" date="2015-05" db="EMBL/GenBank/DDBJ databases">
        <authorList>
            <person name="Goodhead I."/>
        </authorList>
    </citation>
    <scope>NUCLEOTIDE SEQUENCE [LARGE SCALE GENOMIC DNA]</scope>
    <source>
        <strain evidence="2">B4</strain>
        <strain evidence="4">morsitans</strain>
    </source>
</reference>
<dbReference type="KEGG" id="sgl:SG0481"/>
<dbReference type="OrthoDB" id="9868873at2"/>
<dbReference type="EMBL" id="LN854557">
    <property type="protein sequence ID" value="CRL44187.1"/>
    <property type="molecule type" value="Genomic_DNA"/>
</dbReference>
<reference evidence="1 3" key="1">
    <citation type="journal article" date="2006" name="Genome Res.">
        <title>Massive genome erosion and functional adaptations provide insights into the symbiotic lifestyle of Sodalis glossinidius in the tsetse host.</title>
        <authorList>
            <person name="Toh H."/>
            <person name="Weiss B.L."/>
            <person name="Perkin S.A.H."/>
            <person name="Yamashita A."/>
            <person name="Oshima K."/>
            <person name="Hattori M."/>
            <person name="Aksoy S."/>
        </authorList>
    </citation>
    <scope>NUCLEOTIDE SEQUENCE [LARGE SCALE GENOMIC DNA]</scope>
    <source>
        <strain evidence="3">morsitans</strain>
        <strain evidence="1">Morsitans</strain>
    </source>
</reference>
<protein>
    <submittedName>
        <fullName evidence="1">Uncharacterized protein</fullName>
    </submittedName>
</protein>
<evidence type="ECO:0000313" key="1">
    <source>
        <dbReference type="EMBL" id="BAE73756.1"/>
    </source>
</evidence>
<dbReference type="BioCyc" id="SGLO343509:SGP1_RS04300-MONOMER"/>
<gene>
    <name evidence="1" type="ordered locus">SG0481</name>
    <name evidence="2" type="ORF">SGGMMB4_01137</name>
</gene>
<evidence type="ECO:0000313" key="3">
    <source>
        <dbReference type="Proteomes" id="UP000001932"/>
    </source>
</evidence>